<dbReference type="Proteomes" id="UP001596514">
    <property type="component" value="Unassembled WGS sequence"/>
</dbReference>
<dbReference type="RefSeq" id="WP_343981803.1">
    <property type="nucleotide sequence ID" value="NZ_BAAAGK010000233.1"/>
</dbReference>
<protein>
    <submittedName>
        <fullName evidence="1">Uncharacterized protein</fullName>
    </submittedName>
</protein>
<gene>
    <name evidence="1" type="ORF">ACFQVD_26860</name>
</gene>
<reference evidence="2" key="1">
    <citation type="journal article" date="2019" name="Int. J. Syst. Evol. Microbiol.">
        <title>The Global Catalogue of Microorganisms (GCM) 10K type strain sequencing project: providing services to taxonomists for standard genome sequencing and annotation.</title>
        <authorList>
            <consortium name="The Broad Institute Genomics Platform"/>
            <consortium name="The Broad Institute Genome Sequencing Center for Infectious Disease"/>
            <person name="Wu L."/>
            <person name="Ma J."/>
        </authorList>
    </citation>
    <scope>NUCLEOTIDE SEQUENCE [LARGE SCALE GENOMIC DNA]</scope>
    <source>
        <strain evidence="2">JCM 10083</strain>
    </source>
</reference>
<sequence length="269" mass="30171">MNELALTESPALRAQYADHVEVLDKVKALTFFPDGIHVDGPGVAAYYEVPVETIKKVAQRNRKELEEHGMRVLRGKEYREFAKVNTVITEGGDILSLAPSQNTVTTFTRRTILNIGQMLTGSEISKAVRKRLLDLEEEARQRALALLRVSPEPVAALLASEPFTPKTFPLAEVVVLIKQRFGVRISVADLKEKLRQAGAVRQDDRPMRKYEALFWHTGESGKAYEVFGHQIEAVYRLYESTKLRLELAAQRALPLDPPGWPELPLGEAS</sequence>
<organism evidence="1 2">
    <name type="scientific">Streptosporangium amethystogenes subsp. fukuiense</name>
    <dbReference type="NCBI Taxonomy" id="698418"/>
    <lineage>
        <taxon>Bacteria</taxon>
        <taxon>Bacillati</taxon>
        <taxon>Actinomycetota</taxon>
        <taxon>Actinomycetes</taxon>
        <taxon>Streptosporangiales</taxon>
        <taxon>Streptosporangiaceae</taxon>
        <taxon>Streptosporangium</taxon>
    </lineage>
</organism>
<keyword evidence="2" id="KW-1185">Reference proteome</keyword>
<evidence type="ECO:0000313" key="1">
    <source>
        <dbReference type="EMBL" id="MFC7603740.1"/>
    </source>
</evidence>
<name>A0ABW2T6G5_9ACTN</name>
<proteinExistence type="predicted"/>
<evidence type="ECO:0000313" key="2">
    <source>
        <dbReference type="Proteomes" id="UP001596514"/>
    </source>
</evidence>
<dbReference type="EMBL" id="JBHTEE010000001">
    <property type="protein sequence ID" value="MFC7603740.1"/>
    <property type="molecule type" value="Genomic_DNA"/>
</dbReference>
<accession>A0ABW2T6G5</accession>
<comment type="caution">
    <text evidence="1">The sequence shown here is derived from an EMBL/GenBank/DDBJ whole genome shotgun (WGS) entry which is preliminary data.</text>
</comment>